<sequence>MKTALKILGIVTVFGFIGLGIYGVKIYRDIKNVCYELIKYELGGFNEKGNYVIKFWLKIKNISILKINITGYNIDIAINDTKVGNVKGNKEQKINPEAYSVLHIPLEIDVKRIFGLLTATEFAFKMSFDLSKIIISIRGKMAAQVYVYKYKILTVKTIPIEYSVTLQEITNSMNNPSQTKC</sequence>
<evidence type="ECO:0000313" key="3">
    <source>
        <dbReference type="Proteomes" id="UP000034793"/>
    </source>
</evidence>
<keyword evidence="1" id="KW-0812">Transmembrane</keyword>
<dbReference type="EMBL" id="LBXL01000025">
    <property type="protein sequence ID" value="KKR29672.1"/>
    <property type="molecule type" value="Genomic_DNA"/>
</dbReference>
<name>A0A0G0SVR2_9BACT</name>
<reference evidence="2 3" key="1">
    <citation type="journal article" date="2015" name="Nature">
        <title>rRNA introns, odd ribosomes, and small enigmatic genomes across a large radiation of phyla.</title>
        <authorList>
            <person name="Brown C.T."/>
            <person name="Hug L.A."/>
            <person name="Thomas B.C."/>
            <person name="Sharon I."/>
            <person name="Castelle C.J."/>
            <person name="Singh A."/>
            <person name="Wilkins M.J."/>
            <person name="Williams K.H."/>
            <person name="Banfield J.F."/>
        </authorList>
    </citation>
    <scope>NUCLEOTIDE SEQUENCE [LARGE SCALE GENOMIC DNA]</scope>
</reference>
<evidence type="ECO:0008006" key="4">
    <source>
        <dbReference type="Google" id="ProtNLM"/>
    </source>
</evidence>
<accession>A0A0G0SVR2</accession>
<proteinExistence type="predicted"/>
<comment type="caution">
    <text evidence="2">The sequence shown here is derived from an EMBL/GenBank/DDBJ whole genome shotgun (WGS) entry which is preliminary data.</text>
</comment>
<keyword evidence="1" id="KW-0472">Membrane</keyword>
<evidence type="ECO:0000256" key="1">
    <source>
        <dbReference type="SAM" id="Phobius"/>
    </source>
</evidence>
<evidence type="ECO:0000313" key="2">
    <source>
        <dbReference type="EMBL" id="KKR29672.1"/>
    </source>
</evidence>
<feature type="transmembrane region" description="Helical" evidence="1">
    <location>
        <begin position="7"/>
        <end position="24"/>
    </location>
</feature>
<dbReference type="AlphaFoldDB" id="A0A0G0SVR2"/>
<dbReference type="SUPFAM" id="SSF117070">
    <property type="entry name" value="LEA14-like"/>
    <property type="match status" value="1"/>
</dbReference>
<protein>
    <recommendedName>
        <fullName evidence="4">Late embryogenesis abundant protein LEA-2 subgroup domain-containing protein</fullName>
    </recommendedName>
</protein>
<gene>
    <name evidence="2" type="ORF">UT61_C0025G0004</name>
</gene>
<keyword evidence="1" id="KW-1133">Transmembrane helix</keyword>
<organism evidence="2 3">
    <name type="scientific">Candidatus Woesebacteria bacterium GW2011_GWA1_39_8</name>
    <dbReference type="NCBI Taxonomy" id="1618552"/>
    <lineage>
        <taxon>Bacteria</taxon>
        <taxon>Candidatus Woeseibacteriota</taxon>
    </lineage>
</organism>
<dbReference type="Gene3D" id="2.60.40.1820">
    <property type="match status" value="1"/>
</dbReference>
<dbReference type="Proteomes" id="UP000034793">
    <property type="component" value="Unassembled WGS sequence"/>
</dbReference>